<name>A0AAV0XW20_9HEMI</name>
<dbReference type="Gene3D" id="3.10.10.10">
    <property type="entry name" value="HIV Type 1 Reverse Transcriptase, subunit A, domain 1"/>
    <property type="match status" value="1"/>
</dbReference>
<dbReference type="GO" id="GO:0003964">
    <property type="term" value="F:RNA-directed DNA polymerase activity"/>
    <property type="evidence" value="ECO:0007669"/>
    <property type="project" value="UniProtKB-KW"/>
</dbReference>
<keyword evidence="2" id="KW-0808">Transferase</keyword>
<evidence type="ECO:0000259" key="6">
    <source>
        <dbReference type="PROSITE" id="PS50878"/>
    </source>
</evidence>
<dbReference type="InterPro" id="IPR043128">
    <property type="entry name" value="Rev_trsase/Diguanyl_cyclase"/>
</dbReference>
<dbReference type="Gene3D" id="2.40.70.10">
    <property type="entry name" value="Acid Proteases"/>
    <property type="match status" value="1"/>
</dbReference>
<accession>A0AAV0XW20</accession>
<dbReference type="PANTHER" id="PTHR37984">
    <property type="entry name" value="PROTEIN CBG26694"/>
    <property type="match status" value="1"/>
</dbReference>
<evidence type="ECO:0000256" key="1">
    <source>
        <dbReference type="ARBA" id="ARBA00012493"/>
    </source>
</evidence>
<dbReference type="InterPro" id="IPR036397">
    <property type="entry name" value="RNaseH_sf"/>
</dbReference>
<feature type="domain" description="Integrase catalytic" evidence="7">
    <location>
        <begin position="770"/>
        <end position="881"/>
    </location>
</feature>
<dbReference type="InterPro" id="IPR041588">
    <property type="entry name" value="Integrase_H2C2"/>
</dbReference>
<sequence length="981" mass="113489">MVINKQNNINNKKGKSYKQHLITTVDSETGSNDEDLVFSINQVEIKETDSKKWSQVINVNDTQINFQIDTGAETNILPYRVFTKINTKKLIQPTKIKIESYGGYKLTPKGIIILECRVKEIVKDVQFVVIEHPKCIPILGLSSCIDFNLIQRINRLHISKTKTAELDNFISKNKDVFEGLGTFPDLVQIKLVDEAVPRANPPRRVPLALKPRLEQTLKELTNKKIIEPVNEPLEWVNNIVIVEKSNKTLRVCLDPSNLNKYIVREYFPIPTLEEITPKLINKSIFCVFDLKDGFHQIKLEKESSNYCTFSSPFGCYRFLRAPFGLSSIPEIFQKLTHKYFGDIENVIVYFDDILCATNSKEEMDKTVLKVLERAKKYNIKFNANKVQFYQSEVKYLGLLFSKDGMKPDDNRITAIKELKIPSNKKELQQILGVINYLRQFIPNLSELSSPFRELMKNNVLWQWTNKHTDILEKIKTLIAEASALNNFDMNKQITVQCDSSQNALGCCLLQDNKPVAFASRSLTSTEINYAQIEKELLSITYALSKFHNYVYGNKIIINNDHLPLVSLLKKPIDKIKNNRLRRLKIKTLPYTFVLEYVPGPKLYIADLLSRNIVHKTPVGDNEMTDVVHTVQIAPELLISAKKFKLYQMETLNDEVLSLVLQYYKNGWPKSINRNITGEIKHFFKLRYDITVQDNLVYLDNKIVIPKKLRKTILTLLHETHLSAHKQKFLAKSIFYWPGINSDICDFAEDCSLCQKLKRNQIKQTLINHEIPKAPFIKIGLDIAEYKSSNYLIVVDYYSRWLEIIEIRHKDTSTIISKLKPLFSKFGIPMEIIADNMPFGSREFLKFANDWEFEVNTASPHYPQSNGLAEKGVGIAKKILQKCKEEGHDIDLYLLNYRNSNVANLDFSPAQLLMNRKLRSKLPTFIDEVTAKLNINAYEQMIKINKNKKTILIKTLLKQKFNLMWVIKFIYKIIKTSFGRKE</sequence>
<reference evidence="8 9" key="1">
    <citation type="submission" date="2023-01" db="EMBL/GenBank/DDBJ databases">
        <authorList>
            <person name="Whitehead M."/>
        </authorList>
    </citation>
    <scope>NUCLEOTIDE SEQUENCE [LARGE SCALE GENOMIC DNA]</scope>
</reference>
<dbReference type="Pfam" id="PF00078">
    <property type="entry name" value="RVT_1"/>
    <property type="match status" value="1"/>
</dbReference>
<keyword evidence="4" id="KW-0255">Endonuclease</keyword>
<organism evidence="8 9">
    <name type="scientific">Macrosiphum euphorbiae</name>
    <name type="common">potato aphid</name>
    <dbReference type="NCBI Taxonomy" id="13131"/>
    <lineage>
        <taxon>Eukaryota</taxon>
        <taxon>Metazoa</taxon>
        <taxon>Ecdysozoa</taxon>
        <taxon>Arthropoda</taxon>
        <taxon>Hexapoda</taxon>
        <taxon>Insecta</taxon>
        <taxon>Pterygota</taxon>
        <taxon>Neoptera</taxon>
        <taxon>Paraneoptera</taxon>
        <taxon>Hemiptera</taxon>
        <taxon>Sternorrhyncha</taxon>
        <taxon>Aphidomorpha</taxon>
        <taxon>Aphidoidea</taxon>
        <taxon>Aphididae</taxon>
        <taxon>Macrosiphini</taxon>
        <taxon>Macrosiphum</taxon>
    </lineage>
</organism>
<dbReference type="SUPFAM" id="SSF56672">
    <property type="entry name" value="DNA/RNA polymerases"/>
    <property type="match status" value="1"/>
</dbReference>
<dbReference type="PROSITE" id="PS50878">
    <property type="entry name" value="RT_POL"/>
    <property type="match status" value="1"/>
</dbReference>
<dbReference type="FunFam" id="3.30.70.270:FF:000026">
    <property type="entry name" value="Transposon Ty3-G Gag-Pol polyprotein"/>
    <property type="match status" value="1"/>
</dbReference>
<protein>
    <recommendedName>
        <fullName evidence="1">RNA-directed DNA polymerase</fullName>
        <ecNumber evidence="1">2.7.7.49</ecNumber>
    </recommendedName>
</protein>
<proteinExistence type="predicted"/>
<dbReference type="InterPro" id="IPR043502">
    <property type="entry name" value="DNA/RNA_pol_sf"/>
</dbReference>
<dbReference type="Gene3D" id="1.10.340.70">
    <property type="match status" value="1"/>
</dbReference>
<dbReference type="InterPro" id="IPR041577">
    <property type="entry name" value="RT_RNaseH_2"/>
</dbReference>
<dbReference type="GO" id="GO:0042575">
    <property type="term" value="C:DNA polymerase complex"/>
    <property type="evidence" value="ECO:0007669"/>
    <property type="project" value="UniProtKB-ARBA"/>
</dbReference>
<dbReference type="AlphaFoldDB" id="A0AAV0XW20"/>
<evidence type="ECO:0000313" key="8">
    <source>
        <dbReference type="EMBL" id="CAI6372346.1"/>
    </source>
</evidence>
<dbReference type="InterPro" id="IPR000477">
    <property type="entry name" value="RT_dom"/>
</dbReference>
<evidence type="ECO:0000313" key="9">
    <source>
        <dbReference type="Proteomes" id="UP001160148"/>
    </source>
</evidence>
<dbReference type="EC" id="2.7.7.49" evidence="1"/>
<dbReference type="FunFam" id="3.10.20.370:FF:000001">
    <property type="entry name" value="Retrovirus-related Pol polyprotein from transposon 17.6-like protein"/>
    <property type="match status" value="1"/>
</dbReference>
<dbReference type="Pfam" id="PF00665">
    <property type="entry name" value="rve"/>
    <property type="match status" value="1"/>
</dbReference>
<keyword evidence="5" id="KW-0695">RNA-directed DNA polymerase</keyword>
<dbReference type="InterPro" id="IPR012337">
    <property type="entry name" value="RNaseH-like_sf"/>
</dbReference>
<dbReference type="Proteomes" id="UP001160148">
    <property type="component" value="Unassembled WGS sequence"/>
</dbReference>
<dbReference type="Pfam" id="PF17921">
    <property type="entry name" value="Integrase_H2C2"/>
    <property type="match status" value="1"/>
</dbReference>
<dbReference type="SUPFAM" id="SSF50630">
    <property type="entry name" value="Acid proteases"/>
    <property type="match status" value="1"/>
</dbReference>
<keyword evidence="3" id="KW-0540">Nuclease</keyword>
<dbReference type="Gene3D" id="3.30.70.270">
    <property type="match status" value="2"/>
</dbReference>
<feature type="domain" description="Reverse transcriptase" evidence="6">
    <location>
        <begin position="223"/>
        <end position="400"/>
    </location>
</feature>
<evidence type="ECO:0000256" key="5">
    <source>
        <dbReference type="ARBA" id="ARBA00022918"/>
    </source>
</evidence>
<dbReference type="Pfam" id="PF17919">
    <property type="entry name" value="RT_RNaseH_2"/>
    <property type="match status" value="1"/>
</dbReference>
<dbReference type="EMBL" id="CARXXK010001029">
    <property type="protein sequence ID" value="CAI6372346.1"/>
    <property type="molecule type" value="Genomic_DNA"/>
</dbReference>
<dbReference type="Gene3D" id="3.30.420.10">
    <property type="entry name" value="Ribonuclease H-like superfamily/Ribonuclease H"/>
    <property type="match status" value="1"/>
</dbReference>
<keyword evidence="4" id="KW-0378">Hydrolase</keyword>
<dbReference type="GO" id="GO:0004519">
    <property type="term" value="F:endonuclease activity"/>
    <property type="evidence" value="ECO:0007669"/>
    <property type="project" value="UniProtKB-KW"/>
</dbReference>
<evidence type="ECO:0000256" key="4">
    <source>
        <dbReference type="ARBA" id="ARBA00022759"/>
    </source>
</evidence>
<dbReference type="InterPro" id="IPR050951">
    <property type="entry name" value="Retrovirus_Pol_polyprotein"/>
</dbReference>
<evidence type="ECO:0000256" key="2">
    <source>
        <dbReference type="ARBA" id="ARBA00022695"/>
    </source>
</evidence>
<dbReference type="CDD" id="cd09274">
    <property type="entry name" value="RNase_HI_RT_Ty3"/>
    <property type="match status" value="1"/>
</dbReference>
<dbReference type="PANTHER" id="PTHR37984:SF8">
    <property type="entry name" value="CCHC-TYPE DOMAIN-CONTAINING PROTEIN"/>
    <property type="match status" value="1"/>
</dbReference>
<dbReference type="PROSITE" id="PS50994">
    <property type="entry name" value="INTEGRASE"/>
    <property type="match status" value="1"/>
</dbReference>
<dbReference type="InterPro" id="IPR021109">
    <property type="entry name" value="Peptidase_aspartic_dom_sf"/>
</dbReference>
<evidence type="ECO:0000256" key="3">
    <source>
        <dbReference type="ARBA" id="ARBA00022722"/>
    </source>
</evidence>
<keyword evidence="9" id="KW-1185">Reference proteome</keyword>
<evidence type="ECO:0000259" key="7">
    <source>
        <dbReference type="PROSITE" id="PS50994"/>
    </source>
</evidence>
<dbReference type="CDD" id="cd05481">
    <property type="entry name" value="retropepsin_like_LTR_1"/>
    <property type="match status" value="1"/>
</dbReference>
<dbReference type="SUPFAM" id="SSF53098">
    <property type="entry name" value="Ribonuclease H-like"/>
    <property type="match status" value="1"/>
</dbReference>
<dbReference type="CDD" id="cd01647">
    <property type="entry name" value="RT_LTR"/>
    <property type="match status" value="1"/>
</dbReference>
<gene>
    <name evidence="8" type="ORF">MEUPH1_LOCUS26235</name>
</gene>
<dbReference type="InterPro" id="IPR001584">
    <property type="entry name" value="Integrase_cat-core"/>
</dbReference>
<dbReference type="GO" id="GO:0015074">
    <property type="term" value="P:DNA integration"/>
    <property type="evidence" value="ECO:0007669"/>
    <property type="project" value="InterPro"/>
</dbReference>
<dbReference type="GO" id="GO:0003676">
    <property type="term" value="F:nucleic acid binding"/>
    <property type="evidence" value="ECO:0007669"/>
    <property type="project" value="InterPro"/>
</dbReference>
<dbReference type="FunFam" id="3.30.420.10:FF:000063">
    <property type="entry name" value="Retrovirus-related Pol polyprotein from transposon 297-like Protein"/>
    <property type="match status" value="1"/>
</dbReference>
<keyword evidence="2" id="KW-0548">Nucleotidyltransferase</keyword>
<comment type="caution">
    <text evidence="8">The sequence shown here is derived from an EMBL/GenBank/DDBJ whole genome shotgun (WGS) entry which is preliminary data.</text>
</comment>